<name>A5D480_PELTS</name>
<feature type="transmembrane region" description="Helical" evidence="5">
    <location>
        <begin position="252"/>
        <end position="270"/>
    </location>
</feature>
<dbReference type="PIRSF" id="PIRSF006648">
    <property type="entry name" value="DrrB"/>
    <property type="match status" value="1"/>
</dbReference>
<comment type="similarity">
    <text evidence="5">Belongs to the ABC-2 integral membrane protein family.</text>
</comment>
<dbReference type="GO" id="GO:0140359">
    <property type="term" value="F:ABC-type transporter activity"/>
    <property type="evidence" value="ECO:0007669"/>
    <property type="project" value="InterPro"/>
</dbReference>
<dbReference type="STRING" id="370438.PTH_0776"/>
<proteinExistence type="inferred from homology"/>
<sequence>MAALKVIYTIWLREFKTFIRERSRIVGMIGQPLLYLLIVGKGITSGMSLNNAPGGMDYLKFMYPGIIGMSVLFTSIFSAVSIIWDREFGFLKEVLVAPVPRWAVAVGKILGGSTVSTIQSVILIALAPFAGISFSFIMVAELLLLAFLMSFAVTGFGVMIAARMESMQGFQMIMNFLVMPLYFLSGGMFPISTAPAWMKTLMVIDPLTYGVDAIRSVVFSKTLIYTGPGIQVPLVEVARQAGLVCWNLGLDIGVMTAFALGLAFLGSLSFSRAE</sequence>
<dbReference type="InterPro" id="IPR005942">
    <property type="entry name" value="Daunbcin-R_ABC-transpt"/>
</dbReference>
<feature type="transmembrane region" description="Helical" evidence="5">
    <location>
        <begin position="25"/>
        <end position="43"/>
    </location>
</feature>
<evidence type="ECO:0000313" key="8">
    <source>
        <dbReference type="Proteomes" id="UP000006556"/>
    </source>
</evidence>
<dbReference type="PANTHER" id="PTHR43229">
    <property type="entry name" value="NODULATION PROTEIN J"/>
    <property type="match status" value="1"/>
</dbReference>
<feature type="transmembrane region" description="Helical" evidence="5">
    <location>
        <begin position="63"/>
        <end position="84"/>
    </location>
</feature>
<dbReference type="PROSITE" id="PS51012">
    <property type="entry name" value="ABC_TM2"/>
    <property type="match status" value="1"/>
</dbReference>
<evidence type="ECO:0000256" key="5">
    <source>
        <dbReference type="RuleBase" id="RU361157"/>
    </source>
</evidence>
<dbReference type="HOGENOM" id="CLU_039483_2_3_9"/>
<organism evidence="7 8">
    <name type="scientific">Pelotomaculum thermopropionicum (strain DSM 13744 / JCM 10971 / SI)</name>
    <dbReference type="NCBI Taxonomy" id="370438"/>
    <lineage>
        <taxon>Bacteria</taxon>
        <taxon>Bacillati</taxon>
        <taxon>Bacillota</taxon>
        <taxon>Clostridia</taxon>
        <taxon>Eubacteriales</taxon>
        <taxon>Desulfotomaculaceae</taxon>
        <taxon>Pelotomaculum</taxon>
    </lineage>
</organism>
<feature type="transmembrane region" description="Helical" evidence="5">
    <location>
        <begin position="105"/>
        <end position="130"/>
    </location>
</feature>
<evidence type="ECO:0000313" key="7">
    <source>
        <dbReference type="EMBL" id="BAF58957.1"/>
    </source>
</evidence>
<dbReference type="AlphaFoldDB" id="A5D480"/>
<dbReference type="NCBIfam" id="TIGR01247">
    <property type="entry name" value="drrB"/>
    <property type="match status" value="1"/>
</dbReference>
<protein>
    <recommendedName>
        <fullName evidence="5">Transport permease protein</fullName>
    </recommendedName>
</protein>
<accession>A5D480</accession>
<keyword evidence="3 5" id="KW-1133">Transmembrane helix</keyword>
<evidence type="ECO:0000259" key="6">
    <source>
        <dbReference type="PROSITE" id="PS51012"/>
    </source>
</evidence>
<keyword evidence="2 5" id="KW-0812">Transmembrane</keyword>
<feature type="domain" description="ABC transmembrane type-2" evidence="6">
    <location>
        <begin position="23"/>
        <end position="273"/>
    </location>
</feature>
<dbReference type="InterPro" id="IPR013525">
    <property type="entry name" value="ABC2_TM"/>
</dbReference>
<dbReference type="InterPro" id="IPR000412">
    <property type="entry name" value="ABC_2_transport"/>
</dbReference>
<evidence type="ECO:0000256" key="1">
    <source>
        <dbReference type="ARBA" id="ARBA00004141"/>
    </source>
</evidence>
<keyword evidence="4 5" id="KW-0472">Membrane</keyword>
<dbReference type="eggNOG" id="COG0842">
    <property type="taxonomic scope" value="Bacteria"/>
</dbReference>
<dbReference type="PANTHER" id="PTHR43229:SF2">
    <property type="entry name" value="NODULATION PROTEIN J"/>
    <property type="match status" value="1"/>
</dbReference>
<dbReference type="KEGG" id="pth:PTH_0776"/>
<keyword evidence="5" id="KW-0813">Transport</keyword>
<dbReference type="GO" id="GO:0043190">
    <property type="term" value="C:ATP-binding cassette (ABC) transporter complex"/>
    <property type="evidence" value="ECO:0007669"/>
    <property type="project" value="InterPro"/>
</dbReference>
<dbReference type="InterPro" id="IPR047817">
    <property type="entry name" value="ABC2_TM_bact-type"/>
</dbReference>
<keyword evidence="5" id="KW-1003">Cell membrane</keyword>
<feature type="transmembrane region" description="Helical" evidence="5">
    <location>
        <begin position="136"/>
        <end position="161"/>
    </location>
</feature>
<dbReference type="Pfam" id="PF01061">
    <property type="entry name" value="ABC2_membrane"/>
    <property type="match status" value="1"/>
</dbReference>
<gene>
    <name evidence="7" type="primary">TagG</name>
    <name evidence="7" type="ordered locus">PTH_0776</name>
</gene>
<feature type="transmembrane region" description="Helical" evidence="5">
    <location>
        <begin position="173"/>
        <end position="192"/>
    </location>
</feature>
<dbReference type="PRINTS" id="PR00164">
    <property type="entry name" value="ABC2TRNSPORT"/>
</dbReference>
<dbReference type="Proteomes" id="UP000006556">
    <property type="component" value="Chromosome"/>
</dbReference>
<keyword evidence="8" id="KW-1185">Reference proteome</keyword>
<evidence type="ECO:0000256" key="3">
    <source>
        <dbReference type="ARBA" id="ARBA00022989"/>
    </source>
</evidence>
<evidence type="ECO:0000256" key="4">
    <source>
        <dbReference type="ARBA" id="ARBA00023136"/>
    </source>
</evidence>
<reference evidence="8" key="1">
    <citation type="journal article" date="2008" name="Genome Res.">
        <title>The genome of Pelotomaculum thermopropionicum reveals niche-associated evolution in anaerobic microbiota.</title>
        <authorList>
            <person name="Kosaka T."/>
            <person name="Kato S."/>
            <person name="Shimoyama T."/>
            <person name="Ishii S."/>
            <person name="Abe T."/>
            <person name="Watanabe K."/>
        </authorList>
    </citation>
    <scope>NUCLEOTIDE SEQUENCE [LARGE SCALE GENOMIC DNA]</scope>
    <source>
        <strain evidence="8">DSM 13744 / JCM 10971 / SI</strain>
    </source>
</reference>
<comment type="subcellular location">
    <subcellularLocation>
        <location evidence="5">Cell membrane</location>
        <topology evidence="5">Multi-pass membrane protein</topology>
    </subcellularLocation>
    <subcellularLocation>
        <location evidence="1">Membrane</location>
        <topology evidence="1">Multi-pass membrane protein</topology>
    </subcellularLocation>
</comment>
<evidence type="ECO:0000256" key="2">
    <source>
        <dbReference type="ARBA" id="ARBA00022692"/>
    </source>
</evidence>
<dbReference type="EMBL" id="AP009389">
    <property type="protein sequence ID" value="BAF58957.1"/>
    <property type="molecule type" value="Genomic_DNA"/>
</dbReference>
<dbReference type="InterPro" id="IPR051784">
    <property type="entry name" value="Nod_factor_ABC_transporter"/>
</dbReference>